<evidence type="ECO:0000313" key="1">
    <source>
        <dbReference type="EMBL" id="MDR6460829.1"/>
    </source>
</evidence>
<name>A0ACC6JDC3_9FLAO</name>
<dbReference type="Proteomes" id="UP001184833">
    <property type="component" value="Unassembled WGS sequence"/>
</dbReference>
<evidence type="ECO:0000313" key="2">
    <source>
        <dbReference type="Proteomes" id="UP001184833"/>
    </source>
</evidence>
<sequence>MISILVNITASLQKRVKATAKTVAFCFIHGHERDARASGGGLFTNTSETPDMNANTSLQFVAYVFNYFFQTRILAFHQDHLPI</sequence>
<keyword evidence="2" id="KW-1185">Reference proteome</keyword>
<organism evidence="1 2">
    <name type="scientific">Chryseobacterium vietnamense</name>
    <dbReference type="NCBI Taxonomy" id="866785"/>
    <lineage>
        <taxon>Bacteria</taxon>
        <taxon>Pseudomonadati</taxon>
        <taxon>Bacteroidota</taxon>
        <taxon>Flavobacteriia</taxon>
        <taxon>Flavobacteriales</taxon>
        <taxon>Weeksellaceae</taxon>
        <taxon>Chryseobacterium group</taxon>
        <taxon>Chryseobacterium</taxon>
    </lineage>
</organism>
<reference evidence="1" key="1">
    <citation type="submission" date="2023-07" db="EMBL/GenBank/DDBJ databases">
        <title>Sorghum-associated microbial communities from plants grown in Nebraska, USA.</title>
        <authorList>
            <person name="Schachtman D."/>
        </authorList>
    </citation>
    <scope>NUCLEOTIDE SEQUENCE</scope>
    <source>
        <strain evidence="1">DS2329</strain>
    </source>
</reference>
<dbReference type="EMBL" id="JAVDQX010000005">
    <property type="protein sequence ID" value="MDR6460829.1"/>
    <property type="molecule type" value="Genomic_DNA"/>
</dbReference>
<comment type="caution">
    <text evidence="1">The sequence shown here is derived from an EMBL/GenBank/DDBJ whole genome shotgun (WGS) entry which is preliminary data.</text>
</comment>
<gene>
    <name evidence="1" type="ORF">J2786_003963</name>
</gene>
<protein>
    <submittedName>
        <fullName evidence="1">Uncharacterized protein</fullName>
    </submittedName>
</protein>
<proteinExistence type="predicted"/>
<accession>A0ACC6JDC3</accession>